<dbReference type="PANTHER" id="PTHR22916">
    <property type="entry name" value="GLYCOSYLTRANSFERASE"/>
    <property type="match status" value="1"/>
</dbReference>
<dbReference type="OrthoDB" id="433681at2"/>
<evidence type="ECO:0000259" key="1">
    <source>
        <dbReference type="Pfam" id="PF00535"/>
    </source>
</evidence>
<dbReference type="SUPFAM" id="SSF53448">
    <property type="entry name" value="Nucleotide-diphospho-sugar transferases"/>
    <property type="match status" value="1"/>
</dbReference>
<dbReference type="Gene3D" id="3.90.550.10">
    <property type="entry name" value="Spore Coat Polysaccharide Biosynthesis Protein SpsA, Chain A"/>
    <property type="match status" value="1"/>
</dbReference>
<keyword evidence="2" id="KW-0808">Transferase</keyword>
<protein>
    <submittedName>
        <fullName evidence="2">Glycosyl transferase family 2</fullName>
    </submittedName>
</protein>
<feature type="domain" description="Glycosyltransferase 2-like" evidence="1">
    <location>
        <begin position="9"/>
        <end position="172"/>
    </location>
</feature>
<name>B8HLM9_CYAP4</name>
<dbReference type="EMBL" id="CP001344">
    <property type="protein sequence ID" value="ACL43517.1"/>
    <property type="molecule type" value="Genomic_DNA"/>
</dbReference>
<dbReference type="CAZy" id="GT2">
    <property type="family name" value="Glycosyltransferase Family 2"/>
</dbReference>
<evidence type="ECO:0000313" key="2">
    <source>
        <dbReference type="EMBL" id="ACL43517.1"/>
    </source>
</evidence>
<dbReference type="InterPro" id="IPR001173">
    <property type="entry name" value="Glyco_trans_2-like"/>
</dbReference>
<organism evidence="2">
    <name type="scientific">Cyanothece sp. (strain PCC 7425 / ATCC 29141)</name>
    <dbReference type="NCBI Taxonomy" id="395961"/>
    <lineage>
        <taxon>Bacteria</taxon>
        <taxon>Bacillati</taxon>
        <taxon>Cyanobacteriota</taxon>
        <taxon>Cyanophyceae</taxon>
        <taxon>Gomontiellales</taxon>
        <taxon>Cyanothecaceae</taxon>
        <taxon>Cyanothece</taxon>
    </lineage>
</organism>
<accession>B8HLM9</accession>
<dbReference type="PANTHER" id="PTHR22916:SF3">
    <property type="entry name" value="UDP-GLCNAC:BETAGAL BETA-1,3-N-ACETYLGLUCOSAMINYLTRANSFERASE-LIKE PROTEIN 1"/>
    <property type="match status" value="1"/>
</dbReference>
<dbReference type="HOGENOM" id="CLU_025996_0_0_3"/>
<dbReference type="CDD" id="cd00761">
    <property type="entry name" value="Glyco_tranf_GTA_type"/>
    <property type="match status" value="1"/>
</dbReference>
<sequence length="380" mass="44253">MADEPALVSVIIPAYNAEAFIAQTLTSVLNQTYQNLEVIVVDDGSHDQTGEIIQKFAQKDPRVRWLQQANGGVAAARNLAIRASLGQYIAPIDADDIWFPHKLEKQVNCLSQAETRVGLVYAWSVDIDEWGELLGGFHAYQFEHNVHHILAYKNFLGHASAPLIRRSCLDKVGGYNCRLRAQNAQGCEDLDLYLRIAEHYDFRVVKEFLIGYRRVIGSMSCNYTAMARSYLLVQSEIRRTNAEIPDAAFRFFNSTFYLYLARQSSFNGHHGWVFFWVVKAFQNHLVTLLHPSLYSLLVASGLKYLFYPLTSLIWPNHRSWIQFRNRLRLRKTLSYIHRWHRIYSLLYDLSPWKFYEWYQLNRLKHLSAHASLYPKTQWKV</sequence>
<proteinExistence type="predicted"/>
<dbReference type="STRING" id="395961.Cyan7425_1133"/>
<dbReference type="eggNOG" id="COG1215">
    <property type="taxonomic scope" value="Bacteria"/>
</dbReference>
<dbReference type="Pfam" id="PF00535">
    <property type="entry name" value="Glycos_transf_2"/>
    <property type="match status" value="1"/>
</dbReference>
<dbReference type="GO" id="GO:0016758">
    <property type="term" value="F:hexosyltransferase activity"/>
    <property type="evidence" value="ECO:0007669"/>
    <property type="project" value="UniProtKB-ARBA"/>
</dbReference>
<dbReference type="InterPro" id="IPR029044">
    <property type="entry name" value="Nucleotide-diphossugar_trans"/>
</dbReference>
<reference evidence="2" key="1">
    <citation type="submission" date="2009-01" db="EMBL/GenBank/DDBJ databases">
        <title>Complete sequence of chromosome Cyanothece sp. PCC 7425.</title>
        <authorList>
            <consortium name="US DOE Joint Genome Institute"/>
            <person name="Lucas S."/>
            <person name="Copeland A."/>
            <person name="Lapidus A."/>
            <person name="Glavina del Rio T."/>
            <person name="Dalin E."/>
            <person name="Tice H."/>
            <person name="Bruce D."/>
            <person name="Goodwin L."/>
            <person name="Pitluck S."/>
            <person name="Sims D."/>
            <person name="Meineke L."/>
            <person name="Brettin T."/>
            <person name="Detter J.C."/>
            <person name="Han C."/>
            <person name="Larimer F."/>
            <person name="Land M."/>
            <person name="Hauser L."/>
            <person name="Kyrpides N."/>
            <person name="Ovchinnikova G."/>
            <person name="Liberton M."/>
            <person name="Stoeckel J."/>
            <person name="Banerjee A."/>
            <person name="Singh A."/>
            <person name="Page L."/>
            <person name="Sato H."/>
            <person name="Zhao L."/>
            <person name="Sherman L."/>
            <person name="Pakrasi H."/>
            <person name="Richardson P."/>
        </authorList>
    </citation>
    <scope>NUCLEOTIDE SEQUENCE</scope>
    <source>
        <strain evidence="2">PCC 7425</strain>
    </source>
</reference>
<gene>
    <name evidence="2" type="ordered locus">Cyan7425_1133</name>
</gene>
<dbReference type="KEGG" id="cyn:Cyan7425_1133"/>
<dbReference type="AlphaFoldDB" id="B8HLM9"/>